<protein>
    <submittedName>
        <fullName evidence="1">Uncharacterized protein</fullName>
    </submittedName>
</protein>
<reference evidence="1 2" key="1">
    <citation type="submission" date="2009-10" db="EMBL/GenBank/DDBJ databases">
        <authorList>
            <person name="Shrivastava S."/>
            <person name="Brinkac L.B."/>
            <person name="Brown J.L."/>
            <person name="Bruce D.B."/>
            <person name="Detter C."/>
            <person name="Green L.D."/>
            <person name="Munk C.A."/>
            <person name="Rogers Y.C."/>
            <person name="Tapia R."/>
            <person name="Saunders E.S."/>
            <person name="Sims D.R."/>
            <person name="Smith L.A."/>
            <person name="Smith T.J."/>
            <person name="Sutton G."/>
            <person name="Brettin T."/>
        </authorList>
    </citation>
    <scope>NUCLEOTIDE SEQUENCE [LARGE SCALE GENOMIC DNA]</scope>
    <source>
        <strain evidence="2">D str. 1873</strain>
    </source>
</reference>
<name>A0A9P2G7H9_CLOBO</name>
<evidence type="ECO:0000313" key="1">
    <source>
        <dbReference type="EMBL" id="EES91423.1"/>
    </source>
</evidence>
<dbReference type="EMBL" id="ACSJ01000007">
    <property type="protein sequence ID" value="EES91423.1"/>
    <property type="molecule type" value="Genomic_DNA"/>
</dbReference>
<comment type="caution">
    <text evidence="1">The sequence shown here is derived from an EMBL/GenBank/DDBJ whole genome shotgun (WGS) entry which is preliminary data.</text>
</comment>
<dbReference type="Proteomes" id="UP000006160">
    <property type="component" value="Unassembled WGS sequence"/>
</dbReference>
<evidence type="ECO:0000313" key="2">
    <source>
        <dbReference type="Proteomes" id="UP000006160"/>
    </source>
</evidence>
<sequence>MSFDREDTFEKSIDESYDMVPINTYMKQMDNHSMFSQLPIQYKNNYQIPHQDYNMSVNNEIKPMTYYKIDHSLIDDSVEDNCGFRNLNSPNNYGMRLMEEDDEYSDDKPRELDYDDFVDVNNMLMKIERYNPGIFQFLRRYGMSYEDAKKIIKKIITVTLMYENN</sequence>
<dbReference type="AlphaFoldDB" id="A0A9P2G7H9"/>
<accession>A0A9P2G7H9</accession>
<dbReference type="RefSeq" id="WP_003376230.1">
    <property type="nucleotide sequence ID" value="NZ_ACSJ01000007.1"/>
</dbReference>
<organism evidence="1 2">
    <name type="scientific">Clostridium botulinum D str. 1873</name>
    <dbReference type="NCBI Taxonomy" id="592027"/>
    <lineage>
        <taxon>Bacteria</taxon>
        <taxon>Bacillati</taxon>
        <taxon>Bacillota</taxon>
        <taxon>Clostridia</taxon>
        <taxon>Eubacteriales</taxon>
        <taxon>Clostridiaceae</taxon>
        <taxon>Clostridium</taxon>
    </lineage>
</organism>
<dbReference type="GeneID" id="66317990"/>
<proteinExistence type="predicted"/>
<gene>
    <name evidence="1" type="ORF">CLG_B1421</name>
</gene>